<dbReference type="EMBL" id="CASHSV030000109">
    <property type="protein sequence ID" value="CAJ2650699.1"/>
    <property type="molecule type" value="Genomic_DNA"/>
</dbReference>
<evidence type="ECO:0000313" key="2">
    <source>
        <dbReference type="Proteomes" id="UP001177021"/>
    </source>
</evidence>
<comment type="caution">
    <text evidence="1">The sequence shown here is derived from an EMBL/GenBank/DDBJ whole genome shotgun (WGS) entry which is preliminary data.</text>
</comment>
<sequence length="621" mass="69014">MGHFLVSFYLIGLLVFQGNAEPVEDKKALLEFVEKLQPFRLLNWNLSSSICTSWNGVTCSQDQSQIIAIRLPGVGFNGTIPPNTISRIKGLQKLSLRSNFITGHFPYDFINLKNLSFLYLQFNNFIGPLPDFAVWNNLSVVNLSNNRFIGEIPLSLSNLSHLACLNLANNSLSGEIPYINLPLLKKLNLSNNNLQGVVPVSLQRFPKSAFAGNNVSIGTFSQRFPKSEKHRRIGGTLVLGIIVVGAFICFAALVVFIFVLCSKKKDEDVFIGKLEKGGKMSPEKVVSRNQDANNKLFFFEECNYAFDLEDLLRASAEVLGKGTFGAAYKAVLEDATTVVVKRLKEVAVGKKDFEQHMNIVGSLKHENVVELKAYYYSKDEKLVVYDYYSQGSISALLHGKRGEDKVALDWNTRIKIALGVARGLARIHSENGGKLVHGNVKSSNIFLNTKQYGCVSDLGLATIMSSVTQPISRAAGYRAPEVTDTRKATQASDVYSFGVVLLELLTGKSPIHTTRGDEIVHLVRWVHSVVREEWTAEVFDIELMRCPNIEEEMVEMLQIAMSCVARMHDQRPAMSEIAKMIENVRQIDIENQPSSESQAENATQHKISQLDSPLSTEEGGE</sequence>
<name>A0ACB0K3J1_TRIPR</name>
<proteinExistence type="predicted"/>
<evidence type="ECO:0000313" key="1">
    <source>
        <dbReference type="EMBL" id="CAJ2650699.1"/>
    </source>
</evidence>
<gene>
    <name evidence="1" type="ORF">MILVUS5_LOCUS18465</name>
</gene>
<protein>
    <submittedName>
        <fullName evidence="1">Uncharacterized protein</fullName>
    </submittedName>
</protein>
<accession>A0ACB0K3J1</accession>
<dbReference type="Proteomes" id="UP001177021">
    <property type="component" value="Unassembled WGS sequence"/>
</dbReference>
<reference evidence="1" key="1">
    <citation type="submission" date="2023-10" db="EMBL/GenBank/DDBJ databases">
        <authorList>
            <person name="Rodriguez Cubillos JULIANA M."/>
            <person name="De Vega J."/>
        </authorList>
    </citation>
    <scope>NUCLEOTIDE SEQUENCE</scope>
</reference>
<keyword evidence="2" id="KW-1185">Reference proteome</keyword>
<organism evidence="1 2">
    <name type="scientific">Trifolium pratense</name>
    <name type="common">Red clover</name>
    <dbReference type="NCBI Taxonomy" id="57577"/>
    <lineage>
        <taxon>Eukaryota</taxon>
        <taxon>Viridiplantae</taxon>
        <taxon>Streptophyta</taxon>
        <taxon>Embryophyta</taxon>
        <taxon>Tracheophyta</taxon>
        <taxon>Spermatophyta</taxon>
        <taxon>Magnoliopsida</taxon>
        <taxon>eudicotyledons</taxon>
        <taxon>Gunneridae</taxon>
        <taxon>Pentapetalae</taxon>
        <taxon>rosids</taxon>
        <taxon>fabids</taxon>
        <taxon>Fabales</taxon>
        <taxon>Fabaceae</taxon>
        <taxon>Papilionoideae</taxon>
        <taxon>50 kb inversion clade</taxon>
        <taxon>NPAAA clade</taxon>
        <taxon>Hologalegina</taxon>
        <taxon>IRL clade</taxon>
        <taxon>Trifolieae</taxon>
        <taxon>Trifolium</taxon>
    </lineage>
</organism>